<accession>F9NSJ2</accession>
<dbReference type="EMBL" id="AFUN01000006">
    <property type="protein sequence ID" value="EGR98056.1"/>
    <property type="molecule type" value="Genomic_DNA"/>
</dbReference>
<dbReference type="Gene3D" id="3.40.50.300">
    <property type="entry name" value="P-loop containing nucleotide triphosphate hydrolases"/>
    <property type="match status" value="1"/>
</dbReference>
<protein>
    <submittedName>
        <fullName evidence="2">Conserved domain protein</fullName>
    </submittedName>
</protein>
<comment type="caution">
    <text evidence="2">The sequence shown here is derived from an EMBL/GenBank/DDBJ whole genome shotgun (WGS) entry which is preliminary data.</text>
</comment>
<gene>
    <name evidence="2" type="ORF">HMPREF1162_1153</name>
</gene>
<dbReference type="Pfam" id="PF12846">
    <property type="entry name" value="AAA_10"/>
    <property type="match status" value="1"/>
</dbReference>
<feature type="non-terminal residue" evidence="2">
    <location>
        <position position="1"/>
    </location>
</feature>
<evidence type="ECO:0000256" key="1">
    <source>
        <dbReference type="SAM" id="MobiDB-lite"/>
    </source>
</evidence>
<dbReference type="PATRIC" id="fig|1051006.4.peg.132"/>
<proteinExistence type="predicted"/>
<feature type="region of interest" description="Disordered" evidence="1">
    <location>
        <begin position="1"/>
        <end position="97"/>
    </location>
</feature>
<dbReference type="Proteomes" id="UP000007832">
    <property type="component" value="Unassembled WGS sequence"/>
</dbReference>
<dbReference type="eggNOG" id="COG3451">
    <property type="taxonomic scope" value="Bacteria"/>
</dbReference>
<dbReference type="SUPFAM" id="SSF52540">
    <property type="entry name" value="P-loop containing nucleoside triphosphate hydrolases"/>
    <property type="match status" value="1"/>
</dbReference>
<reference evidence="2 3" key="1">
    <citation type="submission" date="2011-07" db="EMBL/GenBank/DDBJ databases">
        <title>Genome Sequence of Propionibacterium acnes SK182B-JCVI.</title>
        <authorList>
            <person name="Durkin A.S."/>
            <person name="Madupu R."/>
            <person name="Hostetler J."/>
            <person name="Radune D."/>
            <person name="Torralba M."/>
            <person name="Methe B."/>
            <person name="Sutton G."/>
            <person name="Strausberg R.L."/>
            <person name="Nelson K.E."/>
        </authorList>
    </citation>
    <scope>NUCLEOTIDE SEQUENCE [LARGE SCALE GENOMIC DNA]</scope>
    <source>
        <strain evidence="2 3">SK182B-JCVI</strain>
    </source>
</reference>
<evidence type="ECO:0000313" key="3">
    <source>
        <dbReference type="Proteomes" id="UP000007832"/>
    </source>
</evidence>
<feature type="compositionally biased region" description="Pro residues" evidence="1">
    <location>
        <begin position="72"/>
        <end position="93"/>
    </location>
</feature>
<dbReference type="AlphaFoldDB" id="F9NSJ2"/>
<organism evidence="2 3">
    <name type="scientific">[Propionibacterium] namnetense SK182B-JCVI</name>
    <dbReference type="NCBI Taxonomy" id="1051006"/>
    <lineage>
        <taxon>Bacteria</taxon>
        <taxon>Bacillati</taxon>
        <taxon>Actinomycetota</taxon>
        <taxon>Actinomycetes</taxon>
        <taxon>Propionibacteriales</taxon>
        <taxon>Propionibacteriaceae</taxon>
        <taxon>Cutibacterium</taxon>
    </lineage>
</organism>
<sequence length="865" mass="94942">PCTLPGTLYAAAAWKPSSPPPKRSHDVHPRTVPLRQPRLDLHRRHLGHLATHSPPATRHRERLPHRRRSSPRPIPPPRPPRVLPQRSPSPGPDPTEIVDAMAAGLDLSERPVWADEIDATLDQPETESLGRRVWFLSIKLNQDQKIRTHTAWTAALNKITEAAGLMTTAPGRVAREWALRQAKEFGAKLPAAFQPRPVTVDEQIWLRQHRSGHPTRLRDDAPGEGIALMDEVGRAALGELVIDEAATSDLLASEDDKRVSHMSRTAQAWNRRVLKIGADTGETVYQSHIVLGKVPRTMTWPAYEFLGRIDDTGVPVDVAIRGVARTRHAAMQKNQRAIRQTVDQLDNVEGGEMTQASTLMSIEHSAQVLVDYNAELAADEREVEIQALITVTVSSPDFETTEELAGAFVNDPVFGDFTWVRPVGRQEDLLWAARPGGRFSSSLNAYRQLTHASAFAASIPVVEYRLGRTTGIPLAVVTGSPLQSLAYLDLHADTQDQKGNTVAFIGKMGAGKTMAEKRLCAAIAARGGRIIATDNSDEREWVTFVNSIDGVRRQIVDTAHPKLSLDPLRILPPEMAGQVAQSFLLTLLNLETIGVAGTTLAKVLKPAYMRDHQITSCGRLARHLAEECDLPEATAIADRIAVFADIENSASLASAIFDPDLPPADLSADILIIGTCGIALPNAEEMLSEHLFRQLPPHKVFGRALYALIARLARLVCFSDRARDAAFIVDEFHHMSSSPEASHAIDEYVRESRRANAWLITGSHDPEADYPNETVRNLIQHRIVLLCDNINLAQKGVEFLGVDPKTSPEEFADLVKIALNPGGPGCGLYADQHGNVGEIRLLRPAYAPHREAASSNPPEHDRETA</sequence>
<feature type="compositionally biased region" description="Basic residues" evidence="1">
    <location>
        <begin position="57"/>
        <end position="70"/>
    </location>
</feature>
<evidence type="ECO:0000313" key="2">
    <source>
        <dbReference type="EMBL" id="EGR98056.1"/>
    </source>
</evidence>
<name>F9NSJ2_9ACTN</name>
<dbReference type="InterPro" id="IPR027417">
    <property type="entry name" value="P-loop_NTPase"/>
</dbReference>